<evidence type="ECO:0000259" key="7">
    <source>
        <dbReference type="PROSITE" id="PS51085"/>
    </source>
</evidence>
<evidence type="ECO:0000256" key="1">
    <source>
        <dbReference type="ARBA" id="ARBA00001927"/>
    </source>
</evidence>
<dbReference type="InterPro" id="IPR001041">
    <property type="entry name" value="2Fe-2S_ferredoxin-type"/>
</dbReference>
<gene>
    <name evidence="9" type="ordered locus">Cpha266_0100</name>
</gene>
<dbReference type="Gene3D" id="1.10.1060.10">
    <property type="entry name" value="Alpha-helical ferredoxin"/>
    <property type="match status" value="1"/>
</dbReference>
<dbReference type="InterPro" id="IPR050573">
    <property type="entry name" value="SDH/FRD_Iron-Sulfur"/>
</dbReference>
<keyword evidence="4" id="KW-0408">Iron</keyword>
<comment type="similarity">
    <text evidence="2">Belongs to the succinate dehydrogenase/fumarate reductase iron-sulfur protein family.</text>
</comment>
<dbReference type="PROSITE" id="PS00198">
    <property type="entry name" value="4FE4S_FER_1"/>
    <property type="match status" value="1"/>
</dbReference>
<evidence type="ECO:0000256" key="5">
    <source>
        <dbReference type="ARBA" id="ARBA00023014"/>
    </source>
</evidence>
<dbReference type="KEGG" id="cph:Cpha266_0100"/>
<evidence type="ECO:0000259" key="8">
    <source>
        <dbReference type="PROSITE" id="PS51379"/>
    </source>
</evidence>
<dbReference type="GO" id="GO:0008177">
    <property type="term" value="F:succinate dehydrogenase (quinone) activity"/>
    <property type="evidence" value="ECO:0007669"/>
    <property type="project" value="UniProtKB-EC"/>
</dbReference>
<evidence type="ECO:0000256" key="2">
    <source>
        <dbReference type="ARBA" id="ARBA00009433"/>
    </source>
</evidence>
<dbReference type="RefSeq" id="WP_011744010.1">
    <property type="nucleotide sequence ID" value="NC_008639.1"/>
</dbReference>
<dbReference type="InterPro" id="IPR006058">
    <property type="entry name" value="2Fe2S_fd_BS"/>
</dbReference>
<dbReference type="Pfam" id="PF13085">
    <property type="entry name" value="Fer2_3"/>
    <property type="match status" value="1"/>
</dbReference>
<dbReference type="HOGENOM" id="CLU_044838_3_3_10"/>
<evidence type="ECO:0000256" key="6">
    <source>
        <dbReference type="ARBA" id="ARBA00034078"/>
    </source>
</evidence>
<dbReference type="GO" id="GO:0051537">
    <property type="term" value="F:2 iron, 2 sulfur cluster binding"/>
    <property type="evidence" value="ECO:0007669"/>
    <property type="project" value="InterPro"/>
</dbReference>
<dbReference type="eggNOG" id="COG0479">
    <property type="taxonomic scope" value="Bacteria"/>
</dbReference>
<evidence type="ECO:0000256" key="4">
    <source>
        <dbReference type="ARBA" id="ARBA00023004"/>
    </source>
</evidence>
<dbReference type="GO" id="GO:0009060">
    <property type="term" value="P:aerobic respiration"/>
    <property type="evidence" value="ECO:0007669"/>
    <property type="project" value="TreeGrafter"/>
</dbReference>
<dbReference type="EC" id="1.3.5.1" evidence="9"/>
<dbReference type="EMBL" id="CP000492">
    <property type="protein sequence ID" value="ABL64170.1"/>
    <property type="molecule type" value="Genomic_DNA"/>
</dbReference>
<keyword evidence="5" id="KW-0411">Iron-sulfur</keyword>
<dbReference type="GO" id="GO:0009055">
    <property type="term" value="F:electron transfer activity"/>
    <property type="evidence" value="ECO:0007669"/>
    <property type="project" value="InterPro"/>
</dbReference>
<dbReference type="SUPFAM" id="SSF54292">
    <property type="entry name" value="2Fe-2S ferredoxin-like"/>
    <property type="match status" value="1"/>
</dbReference>
<sequence>MNFTLKIWRQSNTKAKGGLVTYNVADISAECSFFEMLDILNQQLITSGNDPVSFDHDCREGICGTCSLYINGRPHGPLKGITTCQLHMRSFSDGDTITIEPWRAKAFPIVRDLIVDRSALDKIIQAGGYISVNTGGIPDANTLPVQKERSDASFDAAACIGCGACVAACPNASAMLFAGAKVSHLSLLPQGKIEAARRVRNMVACMDELGFGNCSNSYACEAECPKGISVSVIARMNREFLGAKLFSEKDKAIRNAL</sequence>
<accession>A1BCP3</accession>
<feature type="domain" description="4Fe-4S ferredoxin-type" evidence="8">
    <location>
        <begin position="150"/>
        <end position="180"/>
    </location>
</feature>
<dbReference type="PANTHER" id="PTHR11921:SF41">
    <property type="entry name" value="SUCCINATE DEHYDROGENASE"/>
    <property type="match status" value="1"/>
</dbReference>
<evidence type="ECO:0000313" key="9">
    <source>
        <dbReference type="EMBL" id="ABL64170.1"/>
    </source>
</evidence>
<dbReference type="InterPro" id="IPR012675">
    <property type="entry name" value="Beta-grasp_dom_sf"/>
</dbReference>
<dbReference type="NCBIfam" id="NF005746">
    <property type="entry name" value="PRK07570.1"/>
    <property type="match status" value="1"/>
</dbReference>
<dbReference type="AlphaFoldDB" id="A1BCP3"/>
<evidence type="ECO:0000313" key="10">
    <source>
        <dbReference type="Proteomes" id="UP000008701"/>
    </source>
</evidence>
<proteinExistence type="inferred from homology"/>
<dbReference type="STRING" id="290317.Cpha266_0100"/>
<comment type="cofactor">
    <cofactor evidence="6">
        <name>[2Fe-2S] cluster</name>
        <dbReference type="ChEBI" id="CHEBI:190135"/>
    </cofactor>
</comment>
<dbReference type="PROSITE" id="PS51085">
    <property type="entry name" value="2FE2S_FER_2"/>
    <property type="match status" value="1"/>
</dbReference>
<dbReference type="PANTHER" id="PTHR11921">
    <property type="entry name" value="SUCCINATE DEHYDROGENASE IRON-SULFUR PROTEIN"/>
    <property type="match status" value="1"/>
</dbReference>
<reference evidence="9 10" key="1">
    <citation type="submission" date="2006-12" db="EMBL/GenBank/DDBJ databases">
        <title>Complete sequence of Chlorobium phaeobacteroides DSM 266.</title>
        <authorList>
            <consortium name="US DOE Joint Genome Institute"/>
            <person name="Copeland A."/>
            <person name="Lucas S."/>
            <person name="Lapidus A."/>
            <person name="Barry K."/>
            <person name="Detter J.C."/>
            <person name="Glavina del Rio T."/>
            <person name="Hammon N."/>
            <person name="Israni S."/>
            <person name="Pitluck S."/>
            <person name="Goltsman E."/>
            <person name="Schmutz J."/>
            <person name="Larimer F."/>
            <person name="Land M."/>
            <person name="Hauser L."/>
            <person name="Mikhailova N."/>
            <person name="Li T."/>
            <person name="Overmann J."/>
            <person name="Bryant D.A."/>
            <person name="Richardson P."/>
        </authorList>
    </citation>
    <scope>NUCLEOTIDE SEQUENCE [LARGE SCALE GENOMIC DNA]</scope>
    <source>
        <strain evidence="9 10">DSM 266</strain>
    </source>
</reference>
<dbReference type="Proteomes" id="UP000008701">
    <property type="component" value="Chromosome"/>
</dbReference>
<keyword evidence="9" id="KW-0560">Oxidoreductase</keyword>
<dbReference type="GO" id="GO:0022904">
    <property type="term" value="P:respiratory electron transport chain"/>
    <property type="evidence" value="ECO:0007669"/>
    <property type="project" value="TreeGrafter"/>
</dbReference>
<keyword evidence="3" id="KW-0479">Metal-binding</keyword>
<protein>
    <submittedName>
        <fullName evidence="9">Succinate dehydrogenase subunit B</fullName>
        <ecNumber evidence="9">1.3.5.1</ecNumber>
    </submittedName>
</protein>
<dbReference type="SUPFAM" id="SSF46548">
    <property type="entry name" value="alpha-helical ferredoxin"/>
    <property type="match status" value="1"/>
</dbReference>
<dbReference type="PROSITE" id="PS51379">
    <property type="entry name" value="4FE4S_FER_2"/>
    <property type="match status" value="1"/>
</dbReference>
<dbReference type="Pfam" id="PF12838">
    <property type="entry name" value="Fer4_7"/>
    <property type="match status" value="1"/>
</dbReference>
<dbReference type="PROSITE" id="PS00197">
    <property type="entry name" value="2FE2S_FER_1"/>
    <property type="match status" value="1"/>
</dbReference>
<name>A1BCP3_CHLPD</name>
<dbReference type="InterPro" id="IPR036010">
    <property type="entry name" value="2Fe-2S_ferredoxin-like_sf"/>
</dbReference>
<dbReference type="InterPro" id="IPR009051">
    <property type="entry name" value="Helical_ferredxn"/>
</dbReference>
<feature type="domain" description="2Fe-2S ferredoxin-type" evidence="7">
    <location>
        <begin position="18"/>
        <end position="103"/>
    </location>
</feature>
<evidence type="ECO:0000256" key="3">
    <source>
        <dbReference type="ARBA" id="ARBA00022723"/>
    </source>
</evidence>
<organism evidence="9 10">
    <name type="scientific">Chlorobium phaeobacteroides (strain DSM 266 / SMG 266 / 2430)</name>
    <dbReference type="NCBI Taxonomy" id="290317"/>
    <lineage>
        <taxon>Bacteria</taxon>
        <taxon>Pseudomonadati</taxon>
        <taxon>Chlorobiota</taxon>
        <taxon>Chlorobiia</taxon>
        <taxon>Chlorobiales</taxon>
        <taxon>Chlorobiaceae</taxon>
        <taxon>Chlorobium/Pelodictyon group</taxon>
        <taxon>Chlorobium</taxon>
    </lineage>
</organism>
<keyword evidence="10" id="KW-1185">Reference proteome</keyword>
<dbReference type="GO" id="GO:0046872">
    <property type="term" value="F:metal ion binding"/>
    <property type="evidence" value="ECO:0007669"/>
    <property type="project" value="UniProtKB-KW"/>
</dbReference>
<dbReference type="Gene3D" id="3.10.20.30">
    <property type="match status" value="1"/>
</dbReference>
<dbReference type="InterPro" id="IPR017900">
    <property type="entry name" value="4Fe4S_Fe_S_CS"/>
</dbReference>
<dbReference type="InterPro" id="IPR025192">
    <property type="entry name" value="Succ_DH/fum_Rdtase_N"/>
</dbReference>
<comment type="cofactor">
    <cofactor evidence="1">
        <name>[3Fe-4S] cluster</name>
        <dbReference type="ChEBI" id="CHEBI:21137"/>
    </cofactor>
</comment>
<dbReference type="OrthoDB" id="9804391at2"/>
<dbReference type="InterPro" id="IPR017896">
    <property type="entry name" value="4Fe4S_Fe-S-bd"/>
</dbReference>